<keyword evidence="2 6" id="KW-0889">Transcription antitermination</keyword>
<evidence type="ECO:0000259" key="7">
    <source>
        <dbReference type="Pfam" id="PF01029"/>
    </source>
</evidence>
<evidence type="ECO:0000256" key="5">
    <source>
        <dbReference type="ARBA" id="ARBA00023163"/>
    </source>
</evidence>
<dbReference type="HAMAP" id="MF_00073">
    <property type="entry name" value="NusB"/>
    <property type="match status" value="1"/>
</dbReference>
<keyword evidence="5 6" id="KW-0804">Transcription</keyword>
<dbReference type="InterPro" id="IPR035926">
    <property type="entry name" value="NusB-like_sf"/>
</dbReference>
<reference evidence="8" key="1">
    <citation type="journal article" date="2021" name="PeerJ">
        <title>Extensive microbial diversity within the chicken gut microbiome revealed by metagenomics and culture.</title>
        <authorList>
            <person name="Gilroy R."/>
            <person name="Ravi A."/>
            <person name="Getino M."/>
            <person name="Pursley I."/>
            <person name="Horton D.L."/>
            <person name="Alikhan N.F."/>
            <person name="Baker D."/>
            <person name="Gharbi K."/>
            <person name="Hall N."/>
            <person name="Watson M."/>
            <person name="Adriaenssens E.M."/>
            <person name="Foster-Nyarko E."/>
            <person name="Jarju S."/>
            <person name="Secka A."/>
            <person name="Antonio M."/>
            <person name="Oren A."/>
            <person name="Chaudhuri R.R."/>
            <person name="La Ragione R."/>
            <person name="Hildebrand F."/>
            <person name="Pallen M.J."/>
        </authorList>
    </citation>
    <scope>NUCLEOTIDE SEQUENCE</scope>
    <source>
        <strain evidence="8">ChiBcec1-1093</strain>
    </source>
</reference>
<evidence type="ECO:0000256" key="3">
    <source>
        <dbReference type="ARBA" id="ARBA00022884"/>
    </source>
</evidence>
<dbReference type="InterPro" id="IPR006027">
    <property type="entry name" value="NusB_RsmB_TIM44"/>
</dbReference>
<reference evidence="8" key="2">
    <citation type="submission" date="2021-04" db="EMBL/GenBank/DDBJ databases">
        <authorList>
            <person name="Gilroy R."/>
        </authorList>
    </citation>
    <scope>NUCLEOTIDE SEQUENCE</scope>
    <source>
        <strain evidence="8">ChiBcec1-1093</strain>
    </source>
</reference>
<sequence length="147" mass="16908">MTRRELREHCFKMLFSANFYETEEAEQQLDRYFDAPEEDETDADGKTEVVHQVGLGEEDREYLHRRVEQIMEAIPELDASLNQVAEGWKTRRMGKVELTILRLALYEMKKDDSIPEKVAINEAVELAKKFGGSDSPAFVNGILAKLV</sequence>
<dbReference type="Gene3D" id="1.10.940.10">
    <property type="entry name" value="NusB-like"/>
    <property type="match status" value="1"/>
</dbReference>
<evidence type="ECO:0000256" key="6">
    <source>
        <dbReference type="HAMAP-Rule" id="MF_00073"/>
    </source>
</evidence>
<feature type="domain" description="NusB/RsmB/TIM44" evidence="7">
    <location>
        <begin position="5"/>
        <end position="146"/>
    </location>
</feature>
<comment type="caution">
    <text evidence="8">The sequence shown here is derived from an EMBL/GenBank/DDBJ whole genome shotgun (WGS) entry which is preliminary data.</text>
</comment>
<dbReference type="GO" id="GO:0031564">
    <property type="term" value="P:transcription antitermination"/>
    <property type="evidence" value="ECO:0007669"/>
    <property type="project" value="UniProtKB-KW"/>
</dbReference>
<evidence type="ECO:0000313" key="8">
    <source>
        <dbReference type="EMBL" id="HIZ78287.1"/>
    </source>
</evidence>
<evidence type="ECO:0000256" key="4">
    <source>
        <dbReference type="ARBA" id="ARBA00023015"/>
    </source>
</evidence>
<dbReference type="Proteomes" id="UP000824101">
    <property type="component" value="Unassembled WGS sequence"/>
</dbReference>
<dbReference type="GO" id="GO:0005829">
    <property type="term" value="C:cytosol"/>
    <property type="evidence" value="ECO:0007669"/>
    <property type="project" value="TreeGrafter"/>
</dbReference>
<keyword evidence="3 6" id="KW-0694">RNA-binding</keyword>
<keyword evidence="4 6" id="KW-0805">Transcription regulation</keyword>
<accession>A0A9D2GG39</accession>
<protein>
    <recommendedName>
        <fullName evidence="6">Transcription antitermination protein NusB</fullName>
    </recommendedName>
    <alternativeName>
        <fullName evidence="6">Antitermination factor NusB</fullName>
    </alternativeName>
</protein>
<dbReference type="GO" id="GO:0006353">
    <property type="term" value="P:DNA-templated transcription termination"/>
    <property type="evidence" value="ECO:0007669"/>
    <property type="project" value="UniProtKB-UniRule"/>
</dbReference>
<comment type="similarity">
    <text evidence="1 6">Belongs to the NusB family.</text>
</comment>
<evidence type="ECO:0000313" key="9">
    <source>
        <dbReference type="Proteomes" id="UP000824101"/>
    </source>
</evidence>
<dbReference type="AlphaFoldDB" id="A0A9D2GG39"/>
<name>A0A9D2GG39_9FIRM</name>
<dbReference type="PANTHER" id="PTHR11078">
    <property type="entry name" value="N UTILIZATION SUBSTANCE PROTEIN B-RELATED"/>
    <property type="match status" value="1"/>
</dbReference>
<dbReference type="InterPro" id="IPR011605">
    <property type="entry name" value="NusB_fam"/>
</dbReference>
<organism evidence="8 9">
    <name type="scientific">Candidatus Lachnoclostridium stercorigallinarum</name>
    <dbReference type="NCBI Taxonomy" id="2838634"/>
    <lineage>
        <taxon>Bacteria</taxon>
        <taxon>Bacillati</taxon>
        <taxon>Bacillota</taxon>
        <taxon>Clostridia</taxon>
        <taxon>Lachnospirales</taxon>
        <taxon>Lachnospiraceae</taxon>
    </lineage>
</organism>
<proteinExistence type="inferred from homology"/>
<comment type="function">
    <text evidence="6">Involved in transcription antitermination. Required for transcription of ribosomal RNA (rRNA) genes. Binds specifically to the boxA antiterminator sequence of the ribosomal RNA (rrn) operons.</text>
</comment>
<gene>
    <name evidence="6 8" type="primary">nusB</name>
    <name evidence="8" type="ORF">IAA17_00640</name>
</gene>
<dbReference type="Pfam" id="PF01029">
    <property type="entry name" value="NusB"/>
    <property type="match status" value="1"/>
</dbReference>
<dbReference type="PANTHER" id="PTHR11078:SF3">
    <property type="entry name" value="ANTITERMINATION NUSB DOMAIN-CONTAINING PROTEIN"/>
    <property type="match status" value="1"/>
</dbReference>
<dbReference type="EMBL" id="DXBC01000013">
    <property type="protein sequence ID" value="HIZ78287.1"/>
    <property type="molecule type" value="Genomic_DNA"/>
</dbReference>
<evidence type="ECO:0000256" key="2">
    <source>
        <dbReference type="ARBA" id="ARBA00022814"/>
    </source>
</evidence>
<dbReference type="GO" id="GO:0003723">
    <property type="term" value="F:RNA binding"/>
    <property type="evidence" value="ECO:0007669"/>
    <property type="project" value="UniProtKB-UniRule"/>
</dbReference>
<evidence type="ECO:0000256" key="1">
    <source>
        <dbReference type="ARBA" id="ARBA00005952"/>
    </source>
</evidence>
<dbReference type="NCBIfam" id="TIGR01951">
    <property type="entry name" value="nusB"/>
    <property type="match status" value="1"/>
</dbReference>
<dbReference type="SUPFAM" id="SSF48013">
    <property type="entry name" value="NusB-like"/>
    <property type="match status" value="1"/>
</dbReference>